<comment type="subunit">
    <text evidence="3">Homotrimer.</text>
</comment>
<dbReference type="AlphaFoldDB" id="A0A410QG29"/>
<dbReference type="PANTHER" id="PTHR12213">
    <property type="entry name" value="CORRINOID ADENOSYLTRANSFERASE"/>
    <property type="match status" value="1"/>
</dbReference>
<dbReference type="EC" id="2.5.1.17" evidence="4 15"/>
<evidence type="ECO:0000256" key="7">
    <source>
        <dbReference type="ARBA" id="ARBA00022679"/>
    </source>
</evidence>
<evidence type="ECO:0000256" key="3">
    <source>
        <dbReference type="ARBA" id="ARBA00011233"/>
    </source>
</evidence>
<dbReference type="GO" id="GO:0009236">
    <property type="term" value="P:cobalamin biosynthetic process"/>
    <property type="evidence" value="ECO:0007669"/>
    <property type="project" value="UniProtKB-UniRule"/>
</dbReference>
<dbReference type="Proteomes" id="UP000287969">
    <property type="component" value="Chromosome"/>
</dbReference>
<evidence type="ECO:0000256" key="14">
    <source>
        <dbReference type="ARBA" id="ARBA00048692"/>
    </source>
</evidence>
<dbReference type="Gene3D" id="1.20.1200.10">
    <property type="entry name" value="Cobalamin adenosyltransferase-like"/>
    <property type="match status" value="1"/>
</dbReference>
<comment type="catalytic activity">
    <reaction evidence="13 15">
        <text>2 cob(II)yrinate a,c diamide + reduced [electron-transfer flavoprotein] + 2 ATP = 2 adenosylcob(III)yrinate a,c-diamide + 2 triphosphate + oxidized [electron-transfer flavoprotein] + 3 H(+)</text>
        <dbReference type="Rhea" id="RHEA:11528"/>
        <dbReference type="Rhea" id="RHEA-COMP:10685"/>
        <dbReference type="Rhea" id="RHEA-COMP:10686"/>
        <dbReference type="ChEBI" id="CHEBI:15378"/>
        <dbReference type="ChEBI" id="CHEBI:18036"/>
        <dbReference type="ChEBI" id="CHEBI:30616"/>
        <dbReference type="ChEBI" id="CHEBI:57692"/>
        <dbReference type="ChEBI" id="CHEBI:58307"/>
        <dbReference type="ChEBI" id="CHEBI:58503"/>
        <dbReference type="ChEBI" id="CHEBI:58537"/>
        <dbReference type="EC" id="2.5.1.17"/>
    </reaction>
</comment>
<keyword evidence="8 15" id="KW-0547">Nucleotide-binding</keyword>
<dbReference type="Pfam" id="PF01923">
    <property type="entry name" value="Cob_adeno_trans"/>
    <property type="match status" value="1"/>
</dbReference>
<evidence type="ECO:0000256" key="8">
    <source>
        <dbReference type="ARBA" id="ARBA00022741"/>
    </source>
</evidence>
<dbReference type="UniPathway" id="UPA00148">
    <property type="reaction ID" value="UER00233"/>
</dbReference>
<dbReference type="GO" id="GO:0005524">
    <property type="term" value="F:ATP binding"/>
    <property type="evidence" value="ECO:0007669"/>
    <property type="project" value="UniProtKB-UniRule"/>
</dbReference>
<protein>
    <recommendedName>
        <fullName evidence="5 15">Corrinoid adenosyltransferase</fullName>
        <ecNumber evidence="4 15">2.5.1.17</ecNumber>
    </recommendedName>
    <alternativeName>
        <fullName evidence="10 15">Cob(II)alamin adenosyltransferase</fullName>
    </alternativeName>
    <alternativeName>
        <fullName evidence="12 15">Cob(II)yrinic acid a,c-diamide adenosyltransferase</fullName>
    </alternativeName>
    <alternativeName>
        <fullName evidence="11 15">Cobinamide/cobalamin adenosyltransferase</fullName>
    </alternativeName>
</protein>
<evidence type="ECO:0000256" key="5">
    <source>
        <dbReference type="ARBA" id="ARBA00020963"/>
    </source>
</evidence>
<evidence type="ECO:0000256" key="4">
    <source>
        <dbReference type="ARBA" id="ARBA00012454"/>
    </source>
</evidence>
<name>A0A410QG29_9FIRM</name>
<evidence type="ECO:0000313" key="17">
    <source>
        <dbReference type="EMBL" id="QAT62784.1"/>
    </source>
</evidence>
<evidence type="ECO:0000313" key="18">
    <source>
        <dbReference type="Proteomes" id="UP000287969"/>
    </source>
</evidence>
<gene>
    <name evidence="17" type="ORF">EQM13_15025</name>
</gene>
<comment type="similarity">
    <text evidence="2 15">Belongs to the Cob(I)alamin adenosyltransferase family.</text>
</comment>
<keyword evidence="9 15" id="KW-0067">ATP-binding</keyword>
<evidence type="ECO:0000256" key="6">
    <source>
        <dbReference type="ARBA" id="ARBA00022573"/>
    </source>
</evidence>
<dbReference type="InterPro" id="IPR016030">
    <property type="entry name" value="CblAdoTrfase-like"/>
</dbReference>
<dbReference type="NCBIfam" id="TIGR00636">
    <property type="entry name" value="PduO_Nterm"/>
    <property type="match status" value="1"/>
</dbReference>
<comment type="pathway">
    <text evidence="1 15">Cofactor biosynthesis; adenosylcobalamin biosynthesis; adenosylcobalamin from cob(II)yrinate a,c-diamide: step 2/7.</text>
</comment>
<keyword evidence="18" id="KW-1185">Reference proteome</keyword>
<organism evidence="17 18">
    <name type="scientific">Acidilutibacter cellobiosedens</name>
    <dbReference type="NCBI Taxonomy" id="2507161"/>
    <lineage>
        <taxon>Bacteria</taxon>
        <taxon>Bacillati</taxon>
        <taxon>Bacillota</taxon>
        <taxon>Tissierellia</taxon>
        <taxon>Tissierellales</taxon>
        <taxon>Acidilutibacteraceae</taxon>
        <taxon>Acidilutibacter</taxon>
    </lineage>
</organism>
<comment type="catalytic activity">
    <reaction evidence="14 15">
        <text>2 cob(II)alamin + reduced [electron-transfer flavoprotein] + 2 ATP = 2 adenosylcob(III)alamin + 2 triphosphate + oxidized [electron-transfer flavoprotein] + 3 H(+)</text>
        <dbReference type="Rhea" id="RHEA:28671"/>
        <dbReference type="Rhea" id="RHEA-COMP:10685"/>
        <dbReference type="Rhea" id="RHEA-COMP:10686"/>
        <dbReference type="ChEBI" id="CHEBI:15378"/>
        <dbReference type="ChEBI" id="CHEBI:16304"/>
        <dbReference type="ChEBI" id="CHEBI:18036"/>
        <dbReference type="ChEBI" id="CHEBI:18408"/>
        <dbReference type="ChEBI" id="CHEBI:30616"/>
        <dbReference type="ChEBI" id="CHEBI:57692"/>
        <dbReference type="ChEBI" id="CHEBI:58307"/>
        <dbReference type="EC" id="2.5.1.17"/>
    </reaction>
</comment>
<keyword evidence="7 15" id="KW-0808">Transferase</keyword>
<dbReference type="EMBL" id="CP035282">
    <property type="protein sequence ID" value="QAT62784.1"/>
    <property type="molecule type" value="Genomic_DNA"/>
</dbReference>
<evidence type="ECO:0000256" key="15">
    <source>
        <dbReference type="RuleBase" id="RU366026"/>
    </source>
</evidence>
<evidence type="ECO:0000256" key="2">
    <source>
        <dbReference type="ARBA" id="ARBA00007487"/>
    </source>
</evidence>
<evidence type="ECO:0000256" key="12">
    <source>
        <dbReference type="ARBA" id="ARBA00033354"/>
    </source>
</evidence>
<evidence type="ECO:0000256" key="13">
    <source>
        <dbReference type="ARBA" id="ARBA00048555"/>
    </source>
</evidence>
<dbReference type="RefSeq" id="WP_071141138.1">
    <property type="nucleotide sequence ID" value="NZ_CP035282.1"/>
</dbReference>
<dbReference type="PANTHER" id="PTHR12213:SF0">
    <property type="entry name" value="CORRINOID ADENOSYLTRANSFERASE MMAB"/>
    <property type="match status" value="1"/>
</dbReference>
<evidence type="ECO:0000256" key="11">
    <source>
        <dbReference type="ARBA" id="ARBA00033334"/>
    </source>
</evidence>
<accession>A0A410QG29</accession>
<dbReference type="InterPro" id="IPR029499">
    <property type="entry name" value="PduO-typ"/>
</dbReference>
<dbReference type="SUPFAM" id="SSF89028">
    <property type="entry name" value="Cobalamin adenosyltransferase-like"/>
    <property type="match status" value="1"/>
</dbReference>
<evidence type="ECO:0000256" key="1">
    <source>
        <dbReference type="ARBA" id="ARBA00005121"/>
    </source>
</evidence>
<feature type="domain" description="Cobalamin adenosyltransferase-like" evidence="16">
    <location>
        <begin position="3"/>
        <end position="165"/>
    </location>
</feature>
<evidence type="ECO:0000256" key="10">
    <source>
        <dbReference type="ARBA" id="ARBA00031529"/>
    </source>
</evidence>
<evidence type="ECO:0000259" key="16">
    <source>
        <dbReference type="Pfam" id="PF01923"/>
    </source>
</evidence>
<keyword evidence="6 15" id="KW-0169">Cobalamin biosynthesis</keyword>
<dbReference type="GO" id="GO:0008817">
    <property type="term" value="F:corrinoid adenosyltransferase activity"/>
    <property type="evidence" value="ECO:0007669"/>
    <property type="project" value="UniProtKB-UniRule"/>
</dbReference>
<dbReference type="InterPro" id="IPR036451">
    <property type="entry name" value="CblAdoTrfase-like_sf"/>
</dbReference>
<reference evidence="18" key="1">
    <citation type="submission" date="2019-01" db="EMBL/GenBank/DDBJ databases">
        <title>Draft genomes of a novel of Sporanaerobacter strains.</title>
        <authorList>
            <person name="Ma S."/>
        </authorList>
    </citation>
    <scope>NUCLEOTIDE SEQUENCE [LARGE SCALE GENOMIC DNA]</scope>
    <source>
        <strain evidence="18">NJN-17</strain>
    </source>
</reference>
<sequence length="177" mass="20445">MKIYTKTGDKGQTSLFDNKRVSKDDIRVESYGTVDELVSFLGLAKNYIKDDKDTYELINHIQNKLFIVAANLATEDQTKVPHRIKDEDIDYLEKNIDKYMAKVKKPTGFVLPGAGQASSYFHVSRTVARRAERRTISLQKNAEIDSNVVKYLNRLSDLLYSIARYFEEEEIKVDFIH</sequence>
<proteinExistence type="inferred from homology"/>
<dbReference type="FunFam" id="1.20.1200.10:FF:000001">
    <property type="entry name" value="Cob(I)yrinic acid a,c-diamide adenosyltransferase"/>
    <property type="match status" value="1"/>
</dbReference>
<dbReference type="OrthoDB" id="9778896at2"/>
<dbReference type="KEGG" id="spoa:EQM13_15025"/>
<evidence type="ECO:0000256" key="9">
    <source>
        <dbReference type="ARBA" id="ARBA00022840"/>
    </source>
</evidence>